<dbReference type="EMBL" id="JAFBMS010000025">
    <property type="protein sequence ID" value="KAG9342978.1"/>
    <property type="molecule type" value="Genomic_DNA"/>
</dbReference>
<dbReference type="Proteomes" id="UP000824540">
    <property type="component" value="Unassembled WGS sequence"/>
</dbReference>
<feature type="region of interest" description="Disordered" evidence="1">
    <location>
        <begin position="265"/>
        <end position="357"/>
    </location>
</feature>
<evidence type="ECO:0000313" key="3">
    <source>
        <dbReference type="Proteomes" id="UP000824540"/>
    </source>
</evidence>
<evidence type="ECO:0000313" key="2">
    <source>
        <dbReference type="EMBL" id="KAG9342978.1"/>
    </source>
</evidence>
<dbReference type="AlphaFoldDB" id="A0A8T2NZZ7"/>
<keyword evidence="3" id="KW-1185">Reference proteome</keyword>
<sequence>MSAQSSMQAETSRDERCLSLSPRTDPDSSRTYGSEASGGENEGGALRGEPPIWEAEPLSIAALNLAMSQVLLHHSESSLRAAEAVGWGRHPSDCTPPSKPTNHRERLGCGVDEVDSGKRRSSRERSSSAPTACRASGPPSARYPPLSQGPLCISSGTQRKREEEGYFNTVDGTLSTTDRGQDEEESTIESDYTQSPLEPCGVFFTPGLQLQPHYSGGHSMTFTSEEDLEVTVEVCQPAMTAAGEAMETRGCGSSEDRVDCRIAERSGRVSPSASPQGGLPKAAGPPASHYQPPHGILGALRNSKPQGGACDISMLTPQGLPSLSEEASEEQSEDEEQSLYTSAQEESFLNPCNRFNK</sequence>
<feature type="region of interest" description="Disordered" evidence="1">
    <location>
        <begin position="1"/>
        <end position="50"/>
    </location>
</feature>
<feature type="compositionally biased region" description="Polar residues" evidence="1">
    <location>
        <begin position="1"/>
        <end position="10"/>
    </location>
</feature>
<protein>
    <submittedName>
        <fullName evidence="2">Uncharacterized protein</fullName>
    </submittedName>
</protein>
<gene>
    <name evidence="2" type="ORF">JZ751_015194</name>
</gene>
<name>A0A8T2NZZ7_9TELE</name>
<comment type="caution">
    <text evidence="2">The sequence shown here is derived from an EMBL/GenBank/DDBJ whole genome shotgun (WGS) entry which is preliminary data.</text>
</comment>
<dbReference type="OrthoDB" id="5962695at2759"/>
<feature type="compositionally biased region" description="Acidic residues" evidence="1">
    <location>
        <begin position="326"/>
        <end position="337"/>
    </location>
</feature>
<evidence type="ECO:0000256" key="1">
    <source>
        <dbReference type="SAM" id="MobiDB-lite"/>
    </source>
</evidence>
<accession>A0A8T2NZZ7</accession>
<feature type="non-terminal residue" evidence="2">
    <location>
        <position position="357"/>
    </location>
</feature>
<proteinExistence type="predicted"/>
<feature type="compositionally biased region" description="Basic and acidic residues" evidence="1">
    <location>
        <begin position="115"/>
        <end position="126"/>
    </location>
</feature>
<reference evidence="2" key="1">
    <citation type="thesis" date="2021" institute="BYU ScholarsArchive" country="Provo, UT, USA">
        <title>Applications of and Algorithms for Genome Assembly and Genomic Analyses with an Emphasis on Marine Teleosts.</title>
        <authorList>
            <person name="Pickett B.D."/>
        </authorList>
    </citation>
    <scope>NUCLEOTIDE SEQUENCE</scope>
    <source>
        <strain evidence="2">HI-2016</strain>
    </source>
</reference>
<feature type="region of interest" description="Disordered" evidence="1">
    <location>
        <begin position="86"/>
        <end position="195"/>
    </location>
</feature>
<organism evidence="2 3">
    <name type="scientific">Albula glossodonta</name>
    <name type="common">roundjaw bonefish</name>
    <dbReference type="NCBI Taxonomy" id="121402"/>
    <lineage>
        <taxon>Eukaryota</taxon>
        <taxon>Metazoa</taxon>
        <taxon>Chordata</taxon>
        <taxon>Craniata</taxon>
        <taxon>Vertebrata</taxon>
        <taxon>Euteleostomi</taxon>
        <taxon>Actinopterygii</taxon>
        <taxon>Neopterygii</taxon>
        <taxon>Teleostei</taxon>
        <taxon>Albuliformes</taxon>
        <taxon>Albulidae</taxon>
        <taxon>Albula</taxon>
    </lineage>
</organism>